<organism evidence="3 4">
    <name type="scientific">Flagellimonas lutimaris</name>
    <dbReference type="NCBI Taxonomy" id="475082"/>
    <lineage>
        <taxon>Bacteria</taxon>
        <taxon>Pseudomonadati</taxon>
        <taxon>Bacteroidota</taxon>
        <taxon>Flavobacteriia</taxon>
        <taxon>Flavobacteriales</taxon>
        <taxon>Flavobacteriaceae</taxon>
        <taxon>Flagellimonas</taxon>
    </lineage>
</organism>
<keyword evidence="1" id="KW-0472">Membrane</keyword>
<dbReference type="AlphaFoldDB" id="A0A3A1N3Q5"/>
<dbReference type="InterPro" id="IPR032466">
    <property type="entry name" value="Metal_Hydrolase"/>
</dbReference>
<dbReference type="GO" id="GO:0016810">
    <property type="term" value="F:hydrolase activity, acting on carbon-nitrogen (but not peptide) bonds"/>
    <property type="evidence" value="ECO:0007669"/>
    <property type="project" value="InterPro"/>
</dbReference>
<protein>
    <submittedName>
        <fullName evidence="3">Amidohydrolase</fullName>
    </submittedName>
</protein>
<accession>A0A3A1N3Q5</accession>
<feature type="domain" description="Amidohydrolase-related" evidence="2">
    <location>
        <begin position="343"/>
        <end position="442"/>
    </location>
</feature>
<dbReference type="InterPro" id="IPR011059">
    <property type="entry name" value="Metal-dep_hydrolase_composite"/>
</dbReference>
<dbReference type="Gene3D" id="3.40.50.10910">
    <property type="entry name" value="Amidohydrolase"/>
    <property type="match status" value="1"/>
</dbReference>
<dbReference type="PANTHER" id="PTHR43135:SF3">
    <property type="entry name" value="ALPHA-D-RIBOSE 1-METHYLPHOSPHONATE 5-TRIPHOSPHATE DIPHOSPHATASE"/>
    <property type="match status" value="1"/>
</dbReference>
<evidence type="ECO:0000256" key="1">
    <source>
        <dbReference type="SAM" id="Phobius"/>
    </source>
</evidence>
<feature type="transmembrane region" description="Helical" evidence="1">
    <location>
        <begin position="7"/>
        <end position="28"/>
    </location>
</feature>
<name>A0A3A1N3Q5_9FLAO</name>
<dbReference type="RefSeq" id="WP_119609635.1">
    <property type="nucleotide sequence ID" value="NZ_QXFH01000077.1"/>
</dbReference>
<keyword evidence="1" id="KW-1133">Transmembrane helix</keyword>
<dbReference type="Proteomes" id="UP000266067">
    <property type="component" value="Unassembled WGS sequence"/>
</dbReference>
<comment type="caution">
    <text evidence="3">The sequence shown here is derived from an EMBL/GenBank/DDBJ whole genome shotgun (WGS) entry which is preliminary data.</text>
</comment>
<dbReference type="SUPFAM" id="SSF51556">
    <property type="entry name" value="Metallo-dependent hydrolases"/>
    <property type="match status" value="1"/>
</dbReference>
<keyword evidence="3" id="KW-0378">Hydrolase</keyword>
<proteinExistence type="predicted"/>
<dbReference type="Pfam" id="PF01979">
    <property type="entry name" value="Amidohydro_1"/>
    <property type="match status" value="1"/>
</dbReference>
<evidence type="ECO:0000313" key="3">
    <source>
        <dbReference type="EMBL" id="RIV30775.1"/>
    </source>
</evidence>
<dbReference type="Gene3D" id="1.20.58.520">
    <property type="entry name" value="Amidohydrolase"/>
    <property type="match status" value="1"/>
</dbReference>
<keyword evidence="1" id="KW-0812">Transmembrane</keyword>
<keyword evidence="4" id="KW-1185">Reference proteome</keyword>
<dbReference type="PANTHER" id="PTHR43135">
    <property type="entry name" value="ALPHA-D-RIBOSE 1-METHYLPHOSPHONATE 5-TRIPHOSPHATE DIPHOSPHATASE"/>
    <property type="match status" value="1"/>
</dbReference>
<dbReference type="InterPro" id="IPR051781">
    <property type="entry name" value="Metallo-dep_Hydrolase"/>
</dbReference>
<evidence type="ECO:0000313" key="4">
    <source>
        <dbReference type="Proteomes" id="UP000266067"/>
    </source>
</evidence>
<sequence>MKLLKKILKIVFALIGMLIIAILVIIGVDAQRTKYLDIDHVENGDINSYLITHVNVIPMTQDTVLTDKTVYIKDGTIETIADNINIDGVEVIDAKNKYLMPGLIDMHVHVWDRYELGLYLSNGVTAVRNVWGMPMHLRIKEDVNNDEIISPMFFTSGPKLTGPEFIGDDNLNLTTPEEARDKVVSYKERGYDFVKTYYGLTPDLFNAVLEQAKISNVDIVAHPSQKVPYSSHFDPQVKSIEHTEEFVQQPLNYELDTVKLKEVIDLYAEAKYSAHCPTLVVYNNIYQMLMDDNILESESIQYMSPLIKKVDSKAQFDRWHNTKLEDPSVTERIKKQHDFHLYIIKKLHEANVRIICGTDAGIGVTTPGFSIHKELEFYKEAGLSNYEVLKTTTVNAAKTHSIMNNMGTIEGGKLANLILTNNNPLSDLSALEHPSTVFVNGRKLDRKTLDYFEEKAKGRKNLLASGIRYAENLIIEK</sequence>
<evidence type="ECO:0000259" key="2">
    <source>
        <dbReference type="Pfam" id="PF01979"/>
    </source>
</evidence>
<reference evidence="3 4" key="1">
    <citation type="submission" date="2018-08" db="EMBL/GenBank/DDBJ databases">
        <title>Proposal of Muricauda 72 sp.nov. and Muricauda NH166 sp.nov., isolated from seawater.</title>
        <authorList>
            <person name="Cheng H."/>
            <person name="Wu Y.-H."/>
            <person name="Guo L.-L."/>
            <person name="Xu X.-W."/>
        </authorList>
    </citation>
    <scope>NUCLEOTIDE SEQUENCE [LARGE SCALE GENOMIC DNA]</scope>
    <source>
        <strain evidence="3 4">KCTC 22173</strain>
    </source>
</reference>
<dbReference type="InterPro" id="IPR006680">
    <property type="entry name" value="Amidohydro-rel"/>
</dbReference>
<dbReference type="Gene3D" id="3.30.110.90">
    <property type="entry name" value="Amidohydrolase"/>
    <property type="match status" value="1"/>
</dbReference>
<dbReference type="SUPFAM" id="SSF51338">
    <property type="entry name" value="Composite domain of metallo-dependent hydrolases"/>
    <property type="match status" value="1"/>
</dbReference>
<dbReference type="OrthoDB" id="9797498at2"/>
<dbReference type="Gene3D" id="2.30.40.10">
    <property type="entry name" value="Urease, subunit C, domain 1"/>
    <property type="match status" value="1"/>
</dbReference>
<gene>
    <name evidence="3" type="ORF">D2V08_17060</name>
</gene>
<dbReference type="EMBL" id="QXFH01000077">
    <property type="protein sequence ID" value="RIV30775.1"/>
    <property type="molecule type" value="Genomic_DNA"/>
</dbReference>